<gene>
    <name evidence="2" type="ORF">ACFQMA_19025</name>
</gene>
<feature type="compositionally biased region" description="Basic and acidic residues" evidence="1">
    <location>
        <begin position="260"/>
        <end position="290"/>
    </location>
</feature>
<dbReference type="EMBL" id="JBHTAS010000001">
    <property type="protein sequence ID" value="MFC7141916.1"/>
    <property type="molecule type" value="Genomic_DNA"/>
</dbReference>
<dbReference type="AlphaFoldDB" id="A0ABD5Y4V8"/>
<accession>A0ABD5Y4V8</accession>
<feature type="region of interest" description="Disordered" evidence="1">
    <location>
        <begin position="254"/>
        <end position="290"/>
    </location>
</feature>
<dbReference type="Proteomes" id="UP001596432">
    <property type="component" value="Unassembled WGS sequence"/>
</dbReference>
<evidence type="ECO:0000313" key="2">
    <source>
        <dbReference type="EMBL" id="MFC7141916.1"/>
    </source>
</evidence>
<organism evidence="2 3">
    <name type="scientific">Halosimplex aquaticum</name>
    <dbReference type="NCBI Taxonomy" id="3026162"/>
    <lineage>
        <taxon>Archaea</taxon>
        <taxon>Methanobacteriati</taxon>
        <taxon>Methanobacteriota</taxon>
        <taxon>Stenosarchaea group</taxon>
        <taxon>Halobacteria</taxon>
        <taxon>Halobacteriales</taxon>
        <taxon>Haloarculaceae</taxon>
        <taxon>Halosimplex</taxon>
    </lineage>
</organism>
<sequence>MRDPDHDTEPEPVTDPRFDDWPVRRYDAYDDLTVERETPEDEENEQLEDVEWVGVGGMGASGNAFFYASQEDTVHRGRYDPDNDRVVVEEDGRAVDEDESLGDHLVDIGEEHDWHWLSSFARDHLDTPEHDDDHPTSGHLLPPGFDHEYTEFQQRNLAESADVDAAFWGSHTFADETDRVHVLEREFGIRGDEVDDEVDVHVEERYLVAEEPREEDRAGDADLVEDREYDLALDVQPGETSWLDETEDLLTRWHRSHLAPPERDEHRQVDRETYGSDDAERGATGERSDY</sequence>
<dbReference type="RefSeq" id="WP_274322993.1">
    <property type="nucleotide sequence ID" value="NZ_CP118158.1"/>
</dbReference>
<evidence type="ECO:0000256" key="1">
    <source>
        <dbReference type="SAM" id="MobiDB-lite"/>
    </source>
</evidence>
<keyword evidence="3" id="KW-1185">Reference proteome</keyword>
<feature type="region of interest" description="Disordered" evidence="1">
    <location>
        <begin position="1"/>
        <end position="21"/>
    </location>
</feature>
<protein>
    <submittedName>
        <fullName evidence="2">Uncharacterized protein</fullName>
    </submittedName>
</protein>
<evidence type="ECO:0000313" key="3">
    <source>
        <dbReference type="Proteomes" id="UP001596432"/>
    </source>
</evidence>
<name>A0ABD5Y4V8_9EURY</name>
<dbReference type="GeneID" id="78822244"/>
<proteinExistence type="predicted"/>
<comment type="caution">
    <text evidence="2">The sequence shown here is derived from an EMBL/GenBank/DDBJ whole genome shotgun (WGS) entry which is preliminary data.</text>
</comment>
<reference evidence="2 3" key="1">
    <citation type="journal article" date="2019" name="Int. J. Syst. Evol. Microbiol.">
        <title>The Global Catalogue of Microorganisms (GCM) 10K type strain sequencing project: providing services to taxonomists for standard genome sequencing and annotation.</title>
        <authorList>
            <consortium name="The Broad Institute Genomics Platform"/>
            <consortium name="The Broad Institute Genome Sequencing Center for Infectious Disease"/>
            <person name="Wu L."/>
            <person name="Ma J."/>
        </authorList>
    </citation>
    <scope>NUCLEOTIDE SEQUENCE [LARGE SCALE GENOMIC DNA]</scope>
    <source>
        <strain evidence="2 3">XZYJT29</strain>
    </source>
</reference>